<protein>
    <submittedName>
        <fullName evidence="7">PTS system, fructose subfamily, IIA component</fullName>
    </submittedName>
</protein>
<organism evidence="7 8">
    <name type="scientific">Enterococcus devriesei</name>
    <dbReference type="NCBI Taxonomy" id="319970"/>
    <lineage>
        <taxon>Bacteria</taxon>
        <taxon>Bacillati</taxon>
        <taxon>Bacillota</taxon>
        <taxon>Bacilli</taxon>
        <taxon>Lactobacillales</taxon>
        <taxon>Enterococcaceae</taxon>
        <taxon>Enterococcus</taxon>
    </lineage>
</organism>
<dbReference type="STRING" id="319970.RV00_GL000269"/>
<dbReference type="GO" id="GO:0008982">
    <property type="term" value="F:protein-N(PI)-phosphohistidine-sugar phosphotransferase activity"/>
    <property type="evidence" value="ECO:0007669"/>
    <property type="project" value="InterPro"/>
</dbReference>
<dbReference type="PANTHER" id="PTHR47738">
    <property type="entry name" value="PTS SYSTEM FRUCTOSE-LIKE EIIA COMPONENT-RELATED"/>
    <property type="match status" value="1"/>
</dbReference>
<evidence type="ECO:0000256" key="2">
    <source>
        <dbReference type="ARBA" id="ARBA00022553"/>
    </source>
</evidence>
<evidence type="ECO:0000313" key="8">
    <source>
        <dbReference type="Proteomes" id="UP000183700"/>
    </source>
</evidence>
<accession>A0A1L8SZG8</accession>
<dbReference type="InterPro" id="IPR016152">
    <property type="entry name" value="PTrfase/Anion_transptr"/>
</dbReference>
<dbReference type="PANTHER" id="PTHR47738:SF2">
    <property type="entry name" value="PTS SYSTEM FRUCTOSE-LIKE EIIA COMPONENT"/>
    <property type="match status" value="1"/>
</dbReference>
<evidence type="ECO:0000256" key="3">
    <source>
        <dbReference type="ARBA" id="ARBA00022597"/>
    </source>
</evidence>
<proteinExistence type="predicted"/>
<keyword evidence="8" id="KW-1185">Reference proteome</keyword>
<dbReference type="Proteomes" id="UP000183700">
    <property type="component" value="Unassembled WGS sequence"/>
</dbReference>
<evidence type="ECO:0000313" key="7">
    <source>
        <dbReference type="EMBL" id="OJG37312.1"/>
    </source>
</evidence>
<evidence type="ECO:0000256" key="4">
    <source>
        <dbReference type="ARBA" id="ARBA00022679"/>
    </source>
</evidence>
<comment type="caution">
    <text evidence="7">The sequence shown here is derived from an EMBL/GenBank/DDBJ whole genome shotgun (WGS) entry which is preliminary data.</text>
</comment>
<dbReference type="NCBIfam" id="TIGR00848">
    <property type="entry name" value="fruA"/>
    <property type="match status" value="1"/>
</dbReference>
<keyword evidence="2" id="KW-0597">Phosphoprotein</keyword>
<reference evidence="7 8" key="1">
    <citation type="submission" date="2014-12" db="EMBL/GenBank/DDBJ databases">
        <title>Draft genome sequences of 29 type strains of Enterococci.</title>
        <authorList>
            <person name="Zhong Z."/>
            <person name="Sun Z."/>
            <person name="Liu W."/>
            <person name="Zhang W."/>
            <person name="Zhang H."/>
        </authorList>
    </citation>
    <scope>NUCLEOTIDE SEQUENCE [LARGE SCALE GENOMIC DNA]</scope>
    <source>
        <strain evidence="7 8">DSM 22802</strain>
    </source>
</reference>
<keyword evidence="3" id="KW-0762">Sugar transport</keyword>
<dbReference type="InterPro" id="IPR051541">
    <property type="entry name" value="PTS_SugarTrans_NitroReg"/>
</dbReference>
<keyword evidence="4" id="KW-0808">Transferase</keyword>
<evidence type="ECO:0000256" key="5">
    <source>
        <dbReference type="ARBA" id="ARBA00022683"/>
    </source>
</evidence>
<dbReference type="InterPro" id="IPR002178">
    <property type="entry name" value="PTS_EIIA_type-2_dom"/>
</dbReference>
<dbReference type="Pfam" id="PF00359">
    <property type="entry name" value="PTS_EIIA_2"/>
    <property type="match status" value="1"/>
</dbReference>
<dbReference type="GO" id="GO:0009401">
    <property type="term" value="P:phosphoenolpyruvate-dependent sugar phosphotransferase system"/>
    <property type="evidence" value="ECO:0007669"/>
    <property type="project" value="UniProtKB-KW"/>
</dbReference>
<gene>
    <name evidence="7" type="ORF">RV00_GL000269</name>
</gene>
<dbReference type="EMBL" id="JXKM01000001">
    <property type="protein sequence ID" value="OJG37312.1"/>
    <property type="molecule type" value="Genomic_DNA"/>
</dbReference>
<evidence type="ECO:0000259" key="6">
    <source>
        <dbReference type="PROSITE" id="PS51094"/>
    </source>
</evidence>
<dbReference type="SUPFAM" id="SSF55804">
    <property type="entry name" value="Phoshotransferase/anion transport protein"/>
    <property type="match status" value="1"/>
</dbReference>
<feature type="domain" description="PTS EIIA type-2" evidence="6">
    <location>
        <begin position="11"/>
        <end position="155"/>
    </location>
</feature>
<dbReference type="CDD" id="cd00211">
    <property type="entry name" value="PTS_IIA_fru"/>
    <property type="match status" value="1"/>
</dbReference>
<sequence length="158" mass="17846">MKVGFTMNLIDLMMSDLIIFNESISSKDELFEEIGRILEENQRVTKARKVIKDLYKRELETSTGIEDGFGIPHAKSKAVLKPTVCFAHTGKMDNYVGLDEKPIECVFAIIVPKKASEIHLEILSGLSRKLMDLEFRKQLKSATNAAEILEIINKEESS</sequence>
<dbReference type="AlphaFoldDB" id="A0A1L8SZG8"/>
<name>A0A1L8SZG8_9ENTE</name>
<dbReference type="InterPro" id="IPR004715">
    <property type="entry name" value="PTS_IIA_fruc"/>
</dbReference>
<keyword evidence="1" id="KW-0813">Transport</keyword>
<dbReference type="Gene3D" id="3.40.930.10">
    <property type="entry name" value="Mannitol-specific EII, Chain A"/>
    <property type="match status" value="1"/>
</dbReference>
<keyword evidence="5" id="KW-0598">Phosphotransferase system</keyword>
<evidence type="ECO:0000256" key="1">
    <source>
        <dbReference type="ARBA" id="ARBA00022448"/>
    </source>
</evidence>
<dbReference type="PROSITE" id="PS51094">
    <property type="entry name" value="PTS_EIIA_TYPE_2"/>
    <property type="match status" value="1"/>
</dbReference>
<dbReference type="GO" id="GO:0016020">
    <property type="term" value="C:membrane"/>
    <property type="evidence" value="ECO:0007669"/>
    <property type="project" value="InterPro"/>
</dbReference>